<dbReference type="InterPro" id="IPR010390">
    <property type="entry name" value="ABC-2_transporter-like"/>
</dbReference>
<keyword evidence="1" id="KW-1133">Transmembrane helix</keyword>
<gene>
    <name evidence="2" type="ORF">HNR10_003000</name>
</gene>
<dbReference type="RefSeq" id="WP_179824100.1">
    <property type="nucleotide sequence ID" value="NZ_JACCFS010000001.1"/>
</dbReference>
<proteinExistence type="predicted"/>
<feature type="transmembrane region" description="Helical" evidence="1">
    <location>
        <begin position="112"/>
        <end position="135"/>
    </location>
</feature>
<feature type="transmembrane region" description="Helical" evidence="1">
    <location>
        <begin position="229"/>
        <end position="252"/>
    </location>
</feature>
<accession>A0A7Z0JB61</accession>
<protein>
    <submittedName>
        <fullName evidence="2">ABC-2 type transport system permease protein</fullName>
    </submittedName>
</protein>
<dbReference type="Pfam" id="PF06182">
    <property type="entry name" value="ABC2_membrane_6"/>
    <property type="match status" value="1"/>
</dbReference>
<keyword evidence="1" id="KW-0472">Membrane</keyword>
<reference evidence="2 3" key="1">
    <citation type="submission" date="2020-07" db="EMBL/GenBank/DDBJ databases">
        <title>Sequencing the genomes of 1000 actinobacteria strains.</title>
        <authorList>
            <person name="Klenk H.-P."/>
        </authorList>
    </citation>
    <scope>NUCLEOTIDE SEQUENCE [LARGE SCALE GENOMIC DNA]</scope>
    <source>
        <strain evidence="2 3">DSM 44442</strain>
    </source>
</reference>
<evidence type="ECO:0000313" key="2">
    <source>
        <dbReference type="EMBL" id="NYJ35119.1"/>
    </source>
</evidence>
<feature type="transmembrane region" description="Helical" evidence="1">
    <location>
        <begin position="142"/>
        <end position="163"/>
    </location>
</feature>
<keyword evidence="1" id="KW-0812">Transmembrane</keyword>
<evidence type="ECO:0000313" key="3">
    <source>
        <dbReference type="Proteomes" id="UP000572051"/>
    </source>
</evidence>
<evidence type="ECO:0000256" key="1">
    <source>
        <dbReference type="SAM" id="Phobius"/>
    </source>
</evidence>
<dbReference type="PANTHER" id="PTHR36832:SF2">
    <property type="entry name" value="INTEGRAL MEMBRANE PROTEIN"/>
    <property type="match status" value="1"/>
</dbReference>
<comment type="caution">
    <text evidence="2">The sequence shown here is derived from an EMBL/GenBank/DDBJ whole genome shotgun (WGS) entry which is preliminary data.</text>
</comment>
<dbReference type="PANTHER" id="PTHR36832">
    <property type="entry name" value="SLR1174 PROTEIN-RELATED"/>
    <property type="match status" value="1"/>
</dbReference>
<organism evidence="2 3">
    <name type="scientific">Nocardiopsis aegyptia</name>
    <dbReference type="NCBI Taxonomy" id="220378"/>
    <lineage>
        <taxon>Bacteria</taxon>
        <taxon>Bacillati</taxon>
        <taxon>Actinomycetota</taxon>
        <taxon>Actinomycetes</taxon>
        <taxon>Streptosporangiales</taxon>
        <taxon>Nocardiopsidaceae</taxon>
        <taxon>Nocardiopsis</taxon>
    </lineage>
</organism>
<dbReference type="EMBL" id="JACCFS010000001">
    <property type="protein sequence ID" value="NYJ35119.1"/>
    <property type="molecule type" value="Genomic_DNA"/>
</dbReference>
<feature type="transmembrane region" description="Helical" evidence="1">
    <location>
        <begin position="58"/>
        <end position="76"/>
    </location>
</feature>
<dbReference type="AlphaFoldDB" id="A0A7Z0JB61"/>
<name>A0A7Z0JB61_9ACTN</name>
<feature type="transmembrane region" description="Helical" evidence="1">
    <location>
        <begin position="20"/>
        <end position="46"/>
    </location>
</feature>
<dbReference type="Proteomes" id="UP000572051">
    <property type="component" value="Unassembled WGS sequence"/>
</dbReference>
<sequence length="266" mass="28044">MRVYCAVAARGLRRYSTYRAAVAAGLLTNSVFGVINAMVLLALFTASPEINGYDADDAVTQVFVAQGLIAVVAIMGPPLELGERVRSGAVATDLLRPVSLLGWWLADDLGRAAFNLVFRGVPTFVVGALLFDLLLPTDPWRWAAVAVSVALATLVSFALRYLYELAGFWLMDTRGIQTVAGFLGPIAAGMLLPLPLFPAGVGDVLRLLPWASIVQLPAEVFLGKDTLPGGTVLSGLAIQAGWALALFAFAAWATSRATGRVVVQGG</sequence>
<feature type="transmembrane region" description="Helical" evidence="1">
    <location>
        <begin position="175"/>
        <end position="197"/>
    </location>
</feature>
<keyword evidence="3" id="KW-1185">Reference proteome</keyword>